<evidence type="ECO:0000256" key="4">
    <source>
        <dbReference type="ARBA" id="ARBA00023136"/>
    </source>
</evidence>
<evidence type="ECO:0000256" key="3">
    <source>
        <dbReference type="ARBA" id="ARBA00022989"/>
    </source>
</evidence>
<feature type="transmembrane region" description="Helical" evidence="5">
    <location>
        <begin position="255"/>
        <end position="273"/>
    </location>
</feature>
<keyword evidence="4 5" id="KW-0472">Membrane</keyword>
<feature type="transmembrane region" description="Helical" evidence="5">
    <location>
        <begin position="31"/>
        <end position="51"/>
    </location>
</feature>
<dbReference type="EMBL" id="JAUBYV010000002">
    <property type="protein sequence ID" value="KAK2628394.1"/>
    <property type="molecule type" value="Genomic_DNA"/>
</dbReference>
<comment type="caution">
    <text evidence="6">The sequence shown here is derived from an EMBL/GenBank/DDBJ whole genome shotgun (WGS) entry which is preliminary data.</text>
</comment>
<proteinExistence type="predicted"/>
<feature type="transmembrane region" description="Helical" evidence="5">
    <location>
        <begin position="125"/>
        <end position="149"/>
    </location>
</feature>
<dbReference type="GO" id="GO:0005886">
    <property type="term" value="C:plasma membrane"/>
    <property type="evidence" value="ECO:0007669"/>
    <property type="project" value="TreeGrafter"/>
</dbReference>
<evidence type="ECO:0000256" key="5">
    <source>
        <dbReference type="SAM" id="Phobius"/>
    </source>
</evidence>
<evidence type="ECO:0000313" key="7">
    <source>
        <dbReference type="Proteomes" id="UP001285354"/>
    </source>
</evidence>
<keyword evidence="3 5" id="KW-1133">Transmembrane helix</keyword>
<sequence length="313" mass="34060">MKQHYVAQDCTKVTPGDCSVDNTIYGYLPNLPANAFFIAVFAFLAIAQLGLGLPKRTYFYSIAVAIGCVGECIGYGGRVMMHSNPYGDTGFTVQISCLIFSPAFIAAGIYLTLKHLILAFGQERSRIQAACTWIFITCDFISLLLQAIGGGMAGSSGDDATLRDLGTDLMIAGIVWQVATLIAFASLVLDYVLRTRFAWEAVDPSAKTLLRQRKFKGFIAAIVVAFVAVFLRCVYRIVEMVGGWANPIMRDEPSFIVFEGVYVLPLWILLLIATHANNSQNDFVGCLGYDAIPSCVLLPAEGRLEKGCLFGGR</sequence>
<reference evidence="6" key="1">
    <citation type="submission" date="2023-06" db="EMBL/GenBank/DDBJ databases">
        <title>Draft genome of Marssonina rosae.</title>
        <authorList>
            <person name="Cheng Q."/>
        </authorList>
    </citation>
    <scope>NUCLEOTIDE SEQUENCE</scope>
    <source>
        <strain evidence="6">R4</strain>
    </source>
</reference>
<feature type="transmembrane region" description="Helical" evidence="5">
    <location>
        <begin position="89"/>
        <end position="113"/>
    </location>
</feature>
<keyword evidence="2 5" id="KW-0812">Transmembrane</keyword>
<feature type="transmembrane region" description="Helical" evidence="5">
    <location>
        <begin position="214"/>
        <end position="235"/>
    </location>
</feature>
<evidence type="ECO:0000256" key="2">
    <source>
        <dbReference type="ARBA" id="ARBA00022692"/>
    </source>
</evidence>
<dbReference type="Proteomes" id="UP001285354">
    <property type="component" value="Unassembled WGS sequence"/>
</dbReference>
<dbReference type="AlphaFoldDB" id="A0AAD9T437"/>
<organism evidence="6 7">
    <name type="scientific">Diplocarpon rosae</name>
    <dbReference type="NCBI Taxonomy" id="946125"/>
    <lineage>
        <taxon>Eukaryota</taxon>
        <taxon>Fungi</taxon>
        <taxon>Dikarya</taxon>
        <taxon>Ascomycota</taxon>
        <taxon>Pezizomycotina</taxon>
        <taxon>Leotiomycetes</taxon>
        <taxon>Helotiales</taxon>
        <taxon>Drepanopezizaceae</taxon>
        <taxon>Diplocarpon</taxon>
    </lineage>
</organism>
<evidence type="ECO:0000256" key="1">
    <source>
        <dbReference type="ARBA" id="ARBA00004141"/>
    </source>
</evidence>
<feature type="transmembrane region" description="Helical" evidence="5">
    <location>
        <begin position="169"/>
        <end position="193"/>
    </location>
</feature>
<accession>A0AAD9T437</accession>
<comment type="subcellular location">
    <subcellularLocation>
        <location evidence="1">Membrane</location>
        <topology evidence="1">Multi-pass membrane protein</topology>
    </subcellularLocation>
</comment>
<evidence type="ECO:0008006" key="8">
    <source>
        <dbReference type="Google" id="ProtNLM"/>
    </source>
</evidence>
<dbReference type="PANTHER" id="PTHR31465:SF8">
    <property type="entry name" value="DOMAIN PROTEIN, PUTATIVE (AFU_ORTHOLOGUE AFUA_6G14140)-RELATED"/>
    <property type="match status" value="1"/>
</dbReference>
<name>A0AAD9T437_9HELO</name>
<keyword evidence="7" id="KW-1185">Reference proteome</keyword>
<dbReference type="InterPro" id="IPR007568">
    <property type="entry name" value="RTA1"/>
</dbReference>
<dbReference type="PANTHER" id="PTHR31465">
    <property type="entry name" value="PROTEIN RTA1-RELATED"/>
    <property type="match status" value="1"/>
</dbReference>
<evidence type="ECO:0000313" key="6">
    <source>
        <dbReference type="EMBL" id="KAK2628394.1"/>
    </source>
</evidence>
<protein>
    <recommendedName>
        <fullName evidence="8">Sphingoid long-chain base transporter RSB1</fullName>
    </recommendedName>
</protein>
<dbReference type="Pfam" id="PF04479">
    <property type="entry name" value="RTA1"/>
    <property type="match status" value="1"/>
</dbReference>
<dbReference type="GO" id="GO:0000324">
    <property type="term" value="C:fungal-type vacuole"/>
    <property type="evidence" value="ECO:0007669"/>
    <property type="project" value="TreeGrafter"/>
</dbReference>
<feature type="transmembrane region" description="Helical" evidence="5">
    <location>
        <begin position="58"/>
        <end position="77"/>
    </location>
</feature>
<gene>
    <name evidence="6" type="ORF">QTJ16_001497</name>
</gene>